<dbReference type="Gene3D" id="3.30.160.60">
    <property type="entry name" value="Classic Zinc Finger"/>
    <property type="match status" value="1"/>
</dbReference>
<dbReference type="InterPro" id="IPR000315">
    <property type="entry name" value="Znf_B-box"/>
</dbReference>
<gene>
    <name evidence="3" type="ORF">KP79_PYT05593</name>
</gene>
<dbReference type="Pfam" id="PF00643">
    <property type="entry name" value="zf-B_box"/>
    <property type="match status" value="1"/>
</dbReference>
<proteinExistence type="predicted"/>
<name>A0A210QSV4_MIZYE</name>
<evidence type="ECO:0000313" key="4">
    <source>
        <dbReference type="Proteomes" id="UP000242188"/>
    </source>
</evidence>
<dbReference type="PANTHER" id="PTHR25462:SF296">
    <property type="entry name" value="MEIOTIC P26, ISOFORM F"/>
    <property type="match status" value="1"/>
</dbReference>
<dbReference type="Proteomes" id="UP000242188">
    <property type="component" value="Unassembled WGS sequence"/>
</dbReference>
<dbReference type="EMBL" id="NEDP02002059">
    <property type="protein sequence ID" value="OWF51782.1"/>
    <property type="molecule type" value="Genomic_DNA"/>
</dbReference>
<comment type="caution">
    <text evidence="3">The sequence shown here is derived from an EMBL/GenBank/DDBJ whole genome shotgun (WGS) entry which is preliminary data.</text>
</comment>
<dbReference type="OrthoDB" id="6151270at2759"/>
<dbReference type="InterPro" id="IPR011042">
    <property type="entry name" value="6-blade_b-propeller_TolB-like"/>
</dbReference>
<keyword evidence="4" id="KW-1185">Reference proteome</keyword>
<evidence type="ECO:0000313" key="3">
    <source>
        <dbReference type="EMBL" id="OWF51782.1"/>
    </source>
</evidence>
<dbReference type="SUPFAM" id="SSF57845">
    <property type="entry name" value="B-box zinc-binding domain"/>
    <property type="match status" value="1"/>
</dbReference>
<accession>A0A210QSV4</accession>
<evidence type="ECO:0000259" key="2">
    <source>
        <dbReference type="PROSITE" id="PS50119"/>
    </source>
</evidence>
<dbReference type="AlphaFoldDB" id="A0A210QSV4"/>
<reference evidence="3 4" key="1">
    <citation type="journal article" date="2017" name="Nat. Ecol. Evol.">
        <title>Scallop genome provides insights into evolution of bilaterian karyotype and development.</title>
        <authorList>
            <person name="Wang S."/>
            <person name="Zhang J."/>
            <person name="Jiao W."/>
            <person name="Li J."/>
            <person name="Xun X."/>
            <person name="Sun Y."/>
            <person name="Guo X."/>
            <person name="Huan P."/>
            <person name="Dong B."/>
            <person name="Zhang L."/>
            <person name="Hu X."/>
            <person name="Sun X."/>
            <person name="Wang J."/>
            <person name="Zhao C."/>
            <person name="Wang Y."/>
            <person name="Wang D."/>
            <person name="Huang X."/>
            <person name="Wang R."/>
            <person name="Lv J."/>
            <person name="Li Y."/>
            <person name="Zhang Z."/>
            <person name="Liu B."/>
            <person name="Lu W."/>
            <person name="Hui Y."/>
            <person name="Liang J."/>
            <person name="Zhou Z."/>
            <person name="Hou R."/>
            <person name="Li X."/>
            <person name="Liu Y."/>
            <person name="Li H."/>
            <person name="Ning X."/>
            <person name="Lin Y."/>
            <person name="Zhao L."/>
            <person name="Xing Q."/>
            <person name="Dou J."/>
            <person name="Li Y."/>
            <person name="Mao J."/>
            <person name="Guo H."/>
            <person name="Dou H."/>
            <person name="Li T."/>
            <person name="Mu C."/>
            <person name="Jiang W."/>
            <person name="Fu Q."/>
            <person name="Fu X."/>
            <person name="Miao Y."/>
            <person name="Liu J."/>
            <person name="Yu Q."/>
            <person name="Li R."/>
            <person name="Liao H."/>
            <person name="Li X."/>
            <person name="Kong Y."/>
            <person name="Jiang Z."/>
            <person name="Chourrout D."/>
            <person name="Li R."/>
            <person name="Bao Z."/>
        </authorList>
    </citation>
    <scope>NUCLEOTIDE SEQUENCE [LARGE SCALE GENOMIC DNA]</scope>
    <source>
        <strain evidence="3 4">PY_sf001</strain>
    </source>
</reference>
<dbReference type="Gene3D" id="2.120.10.30">
    <property type="entry name" value="TolB, C-terminal domain"/>
    <property type="match status" value="1"/>
</dbReference>
<dbReference type="GO" id="GO:0008270">
    <property type="term" value="F:zinc ion binding"/>
    <property type="evidence" value="ECO:0007669"/>
    <property type="project" value="UniProtKB-KW"/>
</dbReference>
<dbReference type="PANTHER" id="PTHR25462">
    <property type="entry name" value="BONUS, ISOFORM C-RELATED"/>
    <property type="match status" value="1"/>
</dbReference>
<feature type="domain" description="B box-type" evidence="2">
    <location>
        <begin position="19"/>
        <end position="55"/>
    </location>
</feature>
<dbReference type="PROSITE" id="PS50119">
    <property type="entry name" value="ZF_BBOX"/>
    <property type="match status" value="1"/>
</dbReference>
<keyword evidence="1" id="KW-0479">Metal-binding</keyword>
<keyword evidence="1" id="KW-0862">Zinc</keyword>
<evidence type="ECO:0000256" key="1">
    <source>
        <dbReference type="PROSITE-ProRule" id="PRU00024"/>
    </source>
</evidence>
<protein>
    <recommendedName>
        <fullName evidence="2">B box-type domain-containing protein</fullName>
    </recommendedName>
</protein>
<dbReference type="SUPFAM" id="SSF63829">
    <property type="entry name" value="Calcium-dependent phosphotriesterase"/>
    <property type="match status" value="1"/>
</dbReference>
<organism evidence="3 4">
    <name type="scientific">Mizuhopecten yessoensis</name>
    <name type="common">Japanese scallop</name>
    <name type="synonym">Patinopecten yessoensis</name>
    <dbReference type="NCBI Taxonomy" id="6573"/>
    <lineage>
        <taxon>Eukaryota</taxon>
        <taxon>Metazoa</taxon>
        <taxon>Spiralia</taxon>
        <taxon>Lophotrochozoa</taxon>
        <taxon>Mollusca</taxon>
        <taxon>Bivalvia</taxon>
        <taxon>Autobranchia</taxon>
        <taxon>Pteriomorphia</taxon>
        <taxon>Pectinida</taxon>
        <taxon>Pectinoidea</taxon>
        <taxon>Pectinidae</taxon>
        <taxon>Mizuhopecten</taxon>
    </lineage>
</organism>
<keyword evidence="1" id="KW-0863">Zinc-finger</keyword>
<dbReference type="InterPro" id="IPR047153">
    <property type="entry name" value="TRIM45/56/19-like"/>
</dbReference>
<sequence>MATKDGQSILRAQYHIRNKGSSRCPDHRDNDVVLLCQTCNVLICTSCSITSHKSHIDSFLEISKIRNQHQNSLQDFVNEAEKIKIPKLNDQIISAREELSACQPKYKNISDNIKKQRDECRLELDKIMEDNLAICDKMERAETHLLHGHIVNLEVRLDTLVKLSSDCKQTLQTGNAVLVYDTVVDIKDRDFDIPQTTNTDMTEFTPGKDRQSHLEQAMGKWKTPEHLKTELATSGCSNQGPVVIPKLFESKGMQREILFKLCDSLTVISKFLYPFSITSICPTNEGRAWLSDWATNTVKLINNKGQLVQKIQHNSDIQQISLDPATGRMWFCCTEEKTIHELSTSSTPVTRFTTKGLPFSLCVINDGQIVVGESGVKVCKLVMYTADGRVLHTATVEASGFGPVWSITQCAVTGNIAVASTTQISGDSSNPERSQLVVYNPTLQHLFQYRGEGIKEQEEAISPERFDPGIVVYDSKGNIVVTDRTRHTIELISGTGTYIKTLHVNKEQLGVIGIQRGNVLWTNLKIRKRGVKLFKYYCD</sequence>